<dbReference type="EMBL" id="BLQM01000163">
    <property type="protein sequence ID" value="GMH71215.1"/>
    <property type="molecule type" value="Genomic_DNA"/>
</dbReference>
<dbReference type="InterPro" id="IPR013320">
    <property type="entry name" value="ConA-like_dom_sf"/>
</dbReference>
<dbReference type="SUPFAM" id="SSF57184">
    <property type="entry name" value="Growth factor receptor domain"/>
    <property type="match status" value="2"/>
</dbReference>
<reference evidence="4" key="1">
    <citation type="journal article" date="2023" name="Commun. Biol.">
        <title>Genome analysis of Parmales, the sister group of diatoms, reveals the evolutionary specialization of diatoms from phago-mixotrophs to photoautotrophs.</title>
        <authorList>
            <person name="Ban H."/>
            <person name="Sato S."/>
            <person name="Yoshikawa S."/>
            <person name="Yamada K."/>
            <person name="Nakamura Y."/>
            <person name="Ichinomiya M."/>
            <person name="Sato N."/>
            <person name="Blanc-Mathieu R."/>
            <person name="Endo H."/>
            <person name="Kuwata A."/>
            <person name="Ogata H."/>
        </authorList>
    </citation>
    <scope>NUCLEOTIDE SEQUENCE [LARGE SCALE GENOMIC DNA]</scope>
</reference>
<evidence type="ECO:0000259" key="2">
    <source>
        <dbReference type="Pfam" id="PF07699"/>
    </source>
</evidence>
<name>A0A9W7ANV6_9STRA</name>
<sequence length="2081" mass="228983">MIAKRLTLFSPPEDGDVDVLDVGPSPPRPSVRKKATKGWLILFVFVCLLVSRSEAAAPEVEATAGLSAGQRRLSAKDEFSHFWDFRGCITGEAVVDSIEGSSLAAKSINGTVCGVDGISLDGNDDYVDIDDWTWGGTTSIEVYVKYNSFNKDSAILHFGGGTYEDNVILCNYDTESQILGWVAKGATHQSIRGSNFDSSTWTHVVLTVSDTTYKMYKNGVHARTITDGFEPNVLIRPNNWLGRDAWALNRVDGYMDGTIAYVKIWHGVELQQSDVTELYAPHNTAHHFWDFRGCTTGEVISDSIVGDLVATPMNGPTCVSDGISMDGNDDYVNIDDWEWGGTTSFEVYVKYNTFNSYSSIFDCGDFYLLNHGNTSKVGFSVHQESSNVYLKTSNWDSHTWTHVVITVSGTTMKIYKNGALVGTQTDGWEPLVRKRTQHWLGRPTYPSDENFHGTISYAQIWHGVELKHSDVADLYAPHNIAHHFWDFRGCATGGTVTDSVAGDLVATPMNGPVCGPQGISMDGTDDFVDIDDWEWGGAMSVEAYVKYNSFNFYSRVFDFSNGERQDNVILGNQELSSTIAWDVFDDNTYTGFQASYFESSAWTHVVVTVSGTTLKIYKNKILVGTSEEGQEPTVLTRTKHWLGKSPWSTDTTTFDGTLAYVRIWHGVELQESDVAELYAPHHVSHFWDFRSCSGSYAVDNVEGGSLKATYHGGASCGMEGISLDGNDDYVDIDNWEWGGTTSIEVYIKYDSFKKWSRVFSSSNGQSSDNVMITNYEDASTIYCNVVVGEIHHGISVSNFDSSTWTHVVFTVSGTTMKVYKNGALAGTKTDGDEPSFLKRNHHWLGQSAWSTDGYFDGTIAYLKMWHGVELQQSDVTKLYAPHNTAHHFWDFRACTTGVSVIDSISGELTANPTNGPTCGPDGINFDGNDDYADIMDWGWGSTTSFEVYLMYDSFNYYSSAFDFSNGAESDNVVLANYHTTSTIKCSVYQGSTAKYLRTSNFDSSTWTHVVVTVSATNMKIYKNGVLVGTNTDGHEPNVLTRTQHWLGRSAWLDDGYFDGTIAYVKMWHGVELQHSDVKELYAPHNTAHHFWDFRGCTTGGTVMDSIAGDLVATPMNGPVCLPDGLRLDGSDDYADIGDWEWGGTTSIEVYVKYDSFNYYSMVFNFGNGYNSDNVYLRNDVMESTIHWSVRQGSTYKGLYTSNFDYSAWTHVVVTVSGTTMKVYKNGDLVETKTDGLEPNILTRTDHIIGNRAENDRAFDGTIAYVKMWHGVELQQSDVPELFTGRDTTPCPPGVSSGSNCATCEAGKYGSSYKNKPACVLCPAGRYSDTTQSTSFDTCLTCGAGKASSSKGATSESTCTTCDAGKYTNSDEASLCVDCIAGKSSTDVGARNETVCSICGAGSYQDNAGSTSCVVCPAGTYNADRAVSAEAHNSQQTCSHCYPGTFLCDEGTDATKHDESDDCQECPPGTYTNDDEGENECHACPAGKTSAARASACGVCPSGYQCSEDGGTIPCAPGTYSNNDALLCSPCPPGHYCPGATDKQLCLVGTSQPDESQAECFACPGGKHQYSRGSTVCNGCPPGHFCPERTVNPYECGSEALYCPANSSTVEVIQKGWYTVKDDGSSKSTRQDEQFCELGYACVGGGKSQCKGNEHSSEDRTSCKTCDKFKEFNNVTMKCECKETFKTEEDFTEEDGFRCTCPVGQTLVDGKCTDCEDGWFKSTTGIQSCTSCDAEVIEDAFKTHPSVTTKDSKETCACGVGTFRDHHPNSRNKRLWKCQDCEDPDIGLNSENVECKKPGLTLETLPVNNGFWRSSANSNKIEECDMKEACSQRPGTNGTGCREGHEGPICAVCKDGFSKNTLKGICRPCDKLETLLYFYIGGPILLIVTLIGPYYFFRKKYGITGGRRDSINAAIAGFNKASADKNHWVSHIRTRGKILFSFYQIVSSLPETLSIVFPKMYTKFINIVSVISKLNFFEMINMECFLQKTQILPKGVYDYYGSFLATTLTPILISFALLGFTLYKRRKQNSVEAGRKLEATSFFLFFLLLYLVFTNTTQMAFSTLYCDTYSEDKTEYLVADRR</sequence>
<dbReference type="InterPro" id="IPR011641">
    <property type="entry name" value="Tyr-kin_ephrin_A/B_rcpt-like"/>
</dbReference>
<comment type="caution">
    <text evidence="3">The sequence shown here is derived from an EMBL/GenBank/DDBJ whole genome shotgun (WGS) entry which is preliminary data.</text>
</comment>
<evidence type="ECO:0000256" key="1">
    <source>
        <dbReference type="SAM" id="Phobius"/>
    </source>
</evidence>
<keyword evidence="1" id="KW-0472">Membrane</keyword>
<feature type="transmembrane region" description="Helical" evidence="1">
    <location>
        <begin position="2041"/>
        <end position="2060"/>
    </location>
</feature>
<organism evidence="3 4">
    <name type="scientific">Triparma laevis f. inornata</name>
    <dbReference type="NCBI Taxonomy" id="1714386"/>
    <lineage>
        <taxon>Eukaryota</taxon>
        <taxon>Sar</taxon>
        <taxon>Stramenopiles</taxon>
        <taxon>Ochrophyta</taxon>
        <taxon>Bolidophyceae</taxon>
        <taxon>Parmales</taxon>
        <taxon>Triparmaceae</taxon>
        <taxon>Triparma</taxon>
    </lineage>
</organism>
<dbReference type="InterPro" id="IPR009030">
    <property type="entry name" value="Growth_fac_rcpt_cys_sf"/>
</dbReference>
<dbReference type="PANTHER" id="PTHR46967:SF2">
    <property type="entry name" value="SUSHI, VON WILLEBRAND FACTOR TYPE A, EGF AND PENTRAXIN DOMAIN-CONTAINING PROTEIN 1-LIKE"/>
    <property type="match status" value="1"/>
</dbReference>
<evidence type="ECO:0000313" key="3">
    <source>
        <dbReference type="EMBL" id="GMH71215.1"/>
    </source>
</evidence>
<dbReference type="Pfam" id="PF07699">
    <property type="entry name" value="Ephrin_rec_like"/>
    <property type="match status" value="2"/>
</dbReference>
<dbReference type="Gene3D" id="2.10.50.10">
    <property type="entry name" value="Tumor Necrosis Factor Receptor, subunit A, domain 2"/>
    <property type="match status" value="4"/>
</dbReference>
<feature type="domain" description="Tyrosine-protein kinase ephrin type A/B receptor-like" evidence="2">
    <location>
        <begin position="1394"/>
        <end position="1423"/>
    </location>
</feature>
<dbReference type="PANTHER" id="PTHR46967">
    <property type="entry name" value="INSULIN-LIKE GROWTH FACTOR BINDING PROTEIN,N-TERMINAL"/>
    <property type="match status" value="1"/>
</dbReference>
<feature type="transmembrane region" description="Helical" evidence="1">
    <location>
        <begin position="1998"/>
        <end position="2021"/>
    </location>
</feature>
<feature type="transmembrane region" description="Helical" evidence="1">
    <location>
        <begin position="1875"/>
        <end position="1896"/>
    </location>
</feature>
<dbReference type="Proteomes" id="UP001162640">
    <property type="component" value="Unassembled WGS sequence"/>
</dbReference>
<accession>A0A9W7ANV6</accession>
<proteinExistence type="predicted"/>
<keyword evidence="1" id="KW-0812">Transmembrane</keyword>
<dbReference type="Gene3D" id="2.60.120.200">
    <property type="match status" value="6"/>
</dbReference>
<feature type="domain" description="Tyrosine-protein kinase ephrin type A/B receptor-like" evidence="2">
    <location>
        <begin position="1457"/>
        <end position="1493"/>
    </location>
</feature>
<dbReference type="SUPFAM" id="SSF49899">
    <property type="entry name" value="Concanavalin A-like lectins/glucanases"/>
    <property type="match status" value="6"/>
</dbReference>
<dbReference type="CDD" id="cd00185">
    <property type="entry name" value="TNFRSF"/>
    <property type="match status" value="1"/>
</dbReference>
<gene>
    <name evidence="3" type="ORF">TL16_g05594</name>
</gene>
<protein>
    <recommendedName>
        <fullName evidence="2">Tyrosine-protein kinase ephrin type A/B receptor-like domain-containing protein</fullName>
    </recommendedName>
</protein>
<keyword evidence="1" id="KW-1133">Transmembrane helix</keyword>
<evidence type="ECO:0000313" key="4">
    <source>
        <dbReference type="Proteomes" id="UP001162640"/>
    </source>
</evidence>
<dbReference type="Pfam" id="PF13385">
    <property type="entry name" value="Laminin_G_3"/>
    <property type="match status" value="6"/>
</dbReference>
<dbReference type="SMART" id="SM01411">
    <property type="entry name" value="Ephrin_rec_like"/>
    <property type="match status" value="7"/>
</dbReference>